<accession>A0ACB8C2H0</accession>
<proteinExistence type="predicted"/>
<dbReference type="Proteomes" id="UP000821865">
    <property type="component" value="Chromosome 9"/>
</dbReference>
<name>A0ACB8C2H0_DERSI</name>
<dbReference type="EMBL" id="CM023478">
    <property type="protein sequence ID" value="KAH7933029.1"/>
    <property type="molecule type" value="Genomic_DNA"/>
</dbReference>
<evidence type="ECO:0000313" key="1">
    <source>
        <dbReference type="EMBL" id="KAH7933029.1"/>
    </source>
</evidence>
<reference evidence="1" key="1">
    <citation type="submission" date="2020-05" db="EMBL/GenBank/DDBJ databases">
        <title>Large-scale comparative analyses of tick genomes elucidate their genetic diversity and vector capacities.</title>
        <authorList>
            <person name="Jia N."/>
            <person name="Wang J."/>
            <person name="Shi W."/>
            <person name="Du L."/>
            <person name="Sun Y."/>
            <person name="Zhan W."/>
            <person name="Jiang J."/>
            <person name="Wang Q."/>
            <person name="Zhang B."/>
            <person name="Ji P."/>
            <person name="Sakyi L.B."/>
            <person name="Cui X."/>
            <person name="Yuan T."/>
            <person name="Jiang B."/>
            <person name="Yang W."/>
            <person name="Lam T.T.-Y."/>
            <person name="Chang Q."/>
            <person name="Ding S."/>
            <person name="Wang X."/>
            <person name="Zhu J."/>
            <person name="Ruan X."/>
            <person name="Zhao L."/>
            <person name="Wei J."/>
            <person name="Que T."/>
            <person name="Du C."/>
            <person name="Cheng J."/>
            <person name="Dai P."/>
            <person name="Han X."/>
            <person name="Huang E."/>
            <person name="Gao Y."/>
            <person name="Liu J."/>
            <person name="Shao H."/>
            <person name="Ye R."/>
            <person name="Li L."/>
            <person name="Wei W."/>
            <person name="Wang X."/>
            <person name="Wang C."/>
            <person name="Yang T."/>
            <person name="Huo Q."/>
            <person name="Li W."/>
            <person name="Guo W."/>
            <person name="Chen H."/>
            <person name="Zhou L."/>
            <person name="Ni X."/>
            <person name="Tian J."/>
            <person name="Zhou Y."/>
            <person name="Sheng Y."/>
            <person name="Liu T."/>
            <person name="Pan Y."/>
            <person name="Xia L."/>
            <person name="Li J."/>
            <person name="Zhao F."/>
            <person name="Cao W."/>
        </authorList>
    </citation>
    <scope>NUCLEOTIDE SEQUENCE</scope>
    <source>
        <strain evidence="1">Dsil-2018</strain>
    </source>
</reference>
<sequence length="228" mass="25304">MIEEDSIPLPFLQTGWTTDFSECRITSDNAWRYLHANTSSVRQAHRGWALKEEGYVKNLKLNVNTADPALGIIRATCTPSMKSGIYVVTAWFTKAVGDIAGAHCECVAGLSETCQHIAGLLLSVADLAEDKGMEVACTDLPCKWIVPAEAKKPAPRLPLVEISFRKYRVNKPLRPKKGDDTTHAATSRPLPKIKWSISGRASWNATPASKRYATWGNNRHMYLSHLRN</sequence>
<organism evidence="1 2">
    <name type="scientific">Dermacentor silvarum</name>
    <name type="common">Tick</name>
    <dbReference type="NCBI Taxonomy" id="543639"/>
    <lineage>
        <taxon>Eukaryota</taxon>
        <taxon>Metazoa</taxon>
        <taxon>Ecdysozoa</taxon>
        <taxon>Arthropoda</taxon>
        <taxon>Chelicerata</taxon>
        <taxon>Arachnida</taxon>
        <taxon>Acari</taxon>
        <taxon>Parasitiformes</taxon>
        <taxon>Ixodida</taxon>
        <taxon>Ixodoidea</taxon>
        <taxon>Ixodidae</taxon>
        <taxon>Rhipicephalinae</taxon>
        <taxon>Dermacentor</taxon>
    </lineage>
</organism>
<protein>
    <submittedName>
        <fullName evidence="1">Uncharacterized protein</fullName>
    </submittedName>
</protein>
<comment type="caution">
    <text evidence="1">The sequence shown here is derived from an EMBL/GenBank/DDBJ whole genome shotgun (WGS) entry which is preliminary data.</text>
</comment>
<gene>
    <name evidence="1" type="ORF">HPB49_006987</name>
</gene>
<keyword evidence="2" id="KW-1185">Reference proteome</keyword>
<evidence type="ECO:0000313" key="2">
    <source>
        <dbReference type="Proteomes" id="UP000821865"/>
    </source>
</evidence>